<dbReference type="Proteomes" id="UP001321047">
    <property type="component" value="Unassembled WGS sequence"/>
</dbReference>
<reference evidence="2 3" key="1">
    <citation type="submission" date="2022-09" db="EMBL/GenBank/DDBJ databases">
        <title>Enrichment on poylsaccharides allowed isolation of novel metabolic and taxonomic groups of Haloarchaea.</title>
        <authorList>
            <person name="Sorokin D.Y."/>
            <person name="Elcheninov A.G."/>
            <person name="Khizhniak T.V."/>
            <person name="Kolganova T.V."/>
            <person name="Kublanov I.V."/>
        </authorList>
    </citation>
    <scope>NUCLEOTIDE SEQUENCE [LARGE SCALE GENOMIC DNA]</scope>
    <source>
        <strain evidence="2 3">AArc-curdl1</strain>
    </source>
</reference>
<accession>A0AAP3E823</accession>
<evidence type="ECO:0000313" key="2">
    <source>
        <dbReference type="EMBL" id="MCU4754241.1"/>
    </source>
</evidence>
<feature type="region of interest" description="Disordered" evidence="1">
    <location>
        <begin position="86"/>
        <end position="107"/>
    </location>
</feature>
<protein>
    <submittedName>
        <fullName evidence="2">Uncharacterized protein</fullName>
    </submittedName>
</protein>
<sequence length="107" mass="11634">MSGISVSGFDTVLDALDYDVSGTAKYTVKARAEYAVFVEFGSSRNQAQPFIRPAVEQTMRNIDTLIDDTADSDEIARILAEDIADNSRGNAPVDTGNLRDSITVEEQ</sequence>
<keyword evidence="3" id="KW-1185">Reference proteome</keyword>
<gene>
    <name evidence="2" type="ORF">OB919_20035</name>
</gene>
<name>A0AAP3E823_9EURY</name>
<dbReference type="AlphaFoldDB" id="A0AAP3E823"/>
<dbReference type="NCBIfam" id="TIGR01725">
    <property type="entry name" value="phge_HK97_gp10"/>
    <property type="match status" value="1"/>
</dbReference>
<proteinExistence type="predicted"/>
<dbReference type="RefSeq" id="WP_342810543.1">
    <property type="nucleotide sequence ID" value="NZ_JAOPJZ010000034.1"/>
</dbReference>
<dbReference type="Pfam" id="PF04883">
    <property type="entry name" value="HK97-gp10_like"/>
    <property type="match status" value="1"/>
</dbReference>
<evidence type="ECO:0000256" key="1">
    <source>
        <dbReference type="SAM" id="MobiDB-lite"/>
    </source>
</evidence>
<evidence type="ECO:0000313" key="3">
    <source>
        <dbReference type="Proteomes" id="UP001321047"/>
    </source>
</evidence>
<comment type="caution">
    <text evidence="2">The sequence shown here is derived from an EMBL/GenBank/DDBJ whole genome shotgun (WGS) entry which is preliminary data.</text>
</comment>
<dbReference type="EMBL" id="JAOPJZ010000034">
    <property type="protein sequence ID" value="MCU4754241.1"/>
    <property type="molecule type" value="Genomic_DNA"/>
</dbReference>
<dbReference type="InterPro" id="IPR010064">
    <property type="entry name" value="HK97-gp10_tail"/>
</dbReference>
<organism evidence="2 3">
    <name type="scientific">Natronosalvus hydrolyticus</name>
    <dbReference type="NCBI Taxonomy" id="2979988"/>
    <lineage>
        <taxon>Archaea</taxon>
        <taxon>Methanobacteriati</taxon>
        <taxon>Methanobacteriota</taxon>
        <taxon>Stenosarchaea group</taxon>
        <taxon>Halobacteria</taxon>
        <taxon>Halobacteriales</taxon>
        <taxon>Natrialbaceae</taxon>
        <taxon>Natronosalvus</taxon>
    </lineage>
</organism>